<dbReference type="eggNOG" id="COG1695">
    <property type="taxonomic scope" value="Bacteria"/>
</dbReference>
<organism evidence="2 3">
    <name type="scientific">Pseudonocardia dioxanivorans (strain ATCC 55486 / DSM 44775 / JCM 13855 / CB1190)</name>
    <dbReference type="NCBI Taxonomy" id="675635"/>
    <lineage>
        <taxon>Bacteria</taxon>
        <taxon>Bacillati</taxon>
        <taxon>Actinomycetota</taxon>
        <taxon>Actinomycetes</taxon>
        <taxon>Pseudonocardiales</taxon>
        <taxon>Pseudonocardiaceae</taxon>
        <taxon>Pseudonocardia</taxon>
    </lineage>
</organism>
<reference evidence="2 3" key="1">
    <citation type="journal article" date="2011" name="J. Bacteriol.">
        <title>Genome sequence of the 1,4-dioxane-degrading Pseudonocardia dioxanivorans strain CB1190.</title>
        <authorList>
            <person name="Sales C.M."/>
            <person name="Mahendra S."/>
            <person name="Grostern A."/>
            <person name="Parales R.E."/>
            <person name="Goodwin L.A."/>
            <person name="Woyke T."/>
            <person name="Nolan M."/>
            <person name="Lapidus A."/>
            <person name="Chertkov O."/>
            <person name="Ovchinnikova G."/>
            <person name="Sczyrba A."/>
            <person name="Alvarez-Cohen L."/>
        </authorList>
    </citation>
    <scope>NUCLEOTIDE SEQUENCE [LARGE SCALE GENOMIC DNA]</scope>
    <source>
        <strain evidence="3">ATCC 55486 / DSM 44775 / JCM 13855 / CB1190</strain>
    </source>
</reference>
<evidence type="ECO:0000313" key="3">
    <source>
        <dbReference type="Proteomes" id="UP000007809"/>
    </source>
</evidence>
<dbReference type="InterPro" id="IPR036390">
    <property type="entry name" value="WH_DNA-bd_sf"/>
</dbReference>
<dbReference type="HOGENOM" id="CLU_1260586_0_0_11"/>
<name>F4CUT6_PSEUX</name>
<dbReference type="EMBL" id="CP002593">
    <property type="protein sequence ID" value="AEA26400.1"/>
    <property type="molecule type" value="Genomic_DNA"/>
</dbReference>
<keyword evidence="3" id="KW-1185">Reference proteome</keyword>
<dbReference type="Proteomes" id="UP000007809">
    <property type="component" value="Chromosome"/>
</dbReference>
<sequence length="219" mass="23719">MTRRDTTTGDGLASAFGPAAASRTRARPPRPTGTASDDHSQPRAASRDGRGHAADGGRRAAAEPDRSRVDRGGPTRRSSHGEADDPAPAVRQSDRRPGRADHPAAPRRRTRPIVVRDAHQVDMILLAVLEQGPRTRAALLDLGTTRAAGRIVPAREQVIRRLGHLERNRLVRRGADRRYRVTAVGARILASRVQRWRVFVGAIEALLGDDRGGRGHPAA</sequence>
<dbReference type="SUPFAM" id="SSF46785">
    <property type="entry name" value="Winged helix' DNA-binding domain"/>
    <property type="match status" value="1"/>
</dbReference>
<protein>
    <submittedName>
        <fullName evidence="2">Uncharacterized protein</fullName>
    </submittedName>
</protein>
<dbReference type="STRING" id="675635.Psed_4238"/>
<feature type="compositionally biased region" description="Basic and acidic residues" evidence="1">
    <location>
        <begin position="92"/>
        <end position="104"/>
    </location>
</feature>
<dbReference type="AlphaFoldDB" id="F4CUT6"/>
<dbReference type="KEGG" id="pdx:Psed_4238"/>
<gene>
    <name evidence="2" type="ordered locus">Psed_4238</name>
</gene>
<feature type="compositionally biased region" description="Basic and acidic residues" evidence="1">
    <location>
        <begin position="36"/>
        <end position="83"/>
    </location>
</feature>
<evidence type="ECO:0000313" key="2">
    <source>
        <dbReference type="EMBL" id="AEA26400.1"/>
    </source>
</evidence>
<proteinExistence type="predicted"/>
<feature type="region of interest" description="Disordered" evidence="1">
    <location>
        <begin position="1"/>
        <end position="112"/>
    </location>
</feature>
<evidence type="ECO:0000256" key="1">
    <source>
        <dbReference type="SAM" id="MobiDB-lite"/>
    </source>
</evidence>
<accession>F4CUT6</accession>